<evidence type="ECO:0000256" key="2">
    <source>
        <dbReference type="ARBA" id="ARBA00012438"/>
    </source>
</evidence>
<keyword evidence="10" id="KW-0175">Coiled coil</keyword>
<dbReference type="Pfam" id="PF13426">
    <property type="entry name" value="PAS_9"/>
    <property type="match status" value="1"/>
</dbReference>
<evidence type="ECO:0000256" key="10">
    <source>
        <dbReference type="SAM" id="Coils"/>
    </source>
</evidence>
<dbReference type="HOGENOM" id="CLU_242660_0_0_3"/>
<dbReference type="InterPro" id="IPR003018">
    <property type="entry name" value="GAF"/>
</dbReference>
<keyword evidence="16" id="KW-1185">Reference proteome</keyword>
<dbReference type="InterPro" id="IPR013656">
    <property type="entry name" value="PAS_4"/>
</dbReference>
<evidence type="ECO:0000256" key="5">
    <source>
        <dbReference type="ARBA" id="ARBA00022741"/>
    </source>
</evidence>
<dbReference type="PROSITE" id="PS50113">
    <property type="entry name" value="PAC"/>
    <property type="match status" value="2"/>
</dbReference>
<feature type="domain" description="Histidine kinase" evidence="11">
    <location>
        <begin position="1195"/>
        <end position="1414"/>
    </location>
</feature>
<feature type="domain" description="PAS" evidence="13">
    <location>
        <begin position="740"/>
        <end position="781"/>
    </location>
</feature>
<evidence type="ECO:0000256" key="1">
    <source>
        <dbReference type="ARBA" id="ARBA00000085"/>
    </source>
</evidence>
<keyword evidence="4" id="KW-0808">Transferase</keyword>
<evidence type="ECO:0000256" key="6">
    <source>
        <dbReference type="ARBA" id="ARBA00022777"/>
    </source>
</evidence>
<dbReference type="CDD" id="cd17574">
    <property type="entry name" value="REC_OmpR"/>
    <property type="match status" value="1"/>
</dbReference>
<dbReference type="InterPro" id="IPR000014">
    <property type="entry name" value="PAS"/>
</dbReference>
<evidence type="ECO:0000256" key="9">
    <source>
        <dbReference type="PROSITE-ProRule" id="PRU00169"/>
    </source>
</evidence>
<dbReference type="Gene3D" id="1.10.287.130">
    <property type="match status" value="2"/>
</dbReference>
<dbReference type="Proteomes" id="UP000008206">
    <property type="component" value="Plasmid Cy782201"/>
</dbReference>
<dbReference type="InterPro" id="IPR011006">
    <property type="entry name" value="CheY-like_superfamily"/>
</dbReference>
<dbReference type="SMART" id="SM00448">
    <property type="entry name" value="REC"/>
    <property type="match status" value="1"/>
</dbReference>
<dbReference type="FunFam" id="3.30.565.10:FF:000037">
    <property type="entry name" value="Hybrid sensor histidine kinase/response regulator"/>
    <property type="match status" value="1"/>
</dbReference>
<dbReference type="Pfam" id="PF00072">
    <property type="entry name" value="Response_reg"/>
    <property type="match status" value="1"/>
</dbReference>
<proteinExistence type="predicted"/>
<dbReference type="Pfam" id="PF13188">
    <property type="entry name" value="PAS_8"/>
    <property type="match status" value="1"/>
</dbReference>
<dbReference type="GO" id="GO:0000155">
    <property type="term" value="F:phosphorelay sensor kinase activity"/>
    <property type="evidence" value="ECO:0007669"/>
    <property type="project" value="InterPro"/>
</dbReference>
<keyword evidence="7" id="KW-0067">ATP-binding</keyword>
<dbReference type="Pfam" id="PF01590">
    <property type="entry name" value="GAF"/>
    <property type="match status" value="2"/>
</dbReference>
<dbReference type="InterPro" id="IPR035965">
    <property type="entry name" value="PAS-like_dom_sf"/>
</dbReference>
<keyword evidence="3 9" id="KW-0597">Phosphoprotein</keyword>
<dbReference type="InterPro" id="IPR003594">
    <property type="entry name" value="HATPase_dom"/>
</dbReference>
<feature type="domain" description="Histidine kinase" evidence="11">
    <location>
        <begin position="1617"/>
        <end position="1845"/>
    </location>
</feature>
<dbReference type="Pfam" id="PF08448">
    <property type="entry name" value="PAS_4"/>
    <property type="match status" value="1"/>
</dbReference>
<evidence type="ECO:0000256" key="7">
    <source>
        <dbReference type="ARBA" id="ARBA00022840"/>
    </source>
</evidence>
<dbReference type="PANTHER" id="PTHR43547">
    <property type="entry name" value="TWO-COMPONENT HISTIDINE KINASE"/>
    <property type="match status" value="1"/>
</dbReference>
<name>E0UKJ8_GLOV7</name>
<dbReference type="InterPro" id="IPR029016">
    <property type="entry name" value="GAF-like_dom_sf"/>
</dbReference>
<dbReference type="SMART" id="SM00086">
    <property type="entry name" value="PAC"/>
    <property type="match status" value="2"/>
</dbReference>
<dbReference type="RefSeq" id="WP_013334228.1">
    <property type="nucleotide sequence ID" value="NC_014533.1"/>
</dbReference>
<dbReference type="KEGG" id="cyj:Cyan7822_5611"/>
<dbReference type="CDD" id="cd00082">
    <property type="entry name" value="HisKA"/>
    <property type="match status" value="2"/>
</dbReference>
<evidence type="ECO:0000313" key="16">
    <source>
        <dbReference type="Proteomes" id="UP000008206"/>
    </source>
</evidence>
<organism evidence="15 16">
    <name type="scientific">Gloeothece verrucosa (strain PCC 7822)</name>
    <name type="common">Cyanothece sp. (strain PCC 7822)</name>
    <dbReference type="NCBI Taxonomy" id="497965"/>
    <lineage>
        <taxon>Bacteria</taxon>
        <taxon>Bacillati</taxon>
        <taxon>Cyanobacteriota</taxon>
        <taxon>Cyanophyceae</taxon>
        <taxon>Oscillatoriophycideae</taxon>
        <taxon>Chroococcales</taxon>
        <taxon>Aphanothecaceae</taxon>
        <taxon>Gloeothece</taxon>
        <taxon>Gloeothece verrucosa</taxon>
    </lineage>
</organism>
<dbReference type="InterPro" id="IPR005467">
    <property type="entry name" value="His_kinase_dom"/>
</dbReference>
<dbReference type="PROSITE" id="PS50109">
    <property type="entry name" value="HIS_KIN"/>
    <property type="match status" value="2"/>
</dbReference>
<reference evidence="16" key="1">
    <citation type="journal article" date="2011" name="MBio">
        <title>Novel metabolic attributes of the genus Cyanothece, comprising a group of unicellular nitrogen-fixing Cyanobacteria.</title>
        <authorList>
            <person name="Bandyopadhyay A."/>
            <person name="Elvitigala T."/>
            <person name="Welsh E."/>
            <person name="Stockel J."/>
            <person name="Liberton M."/>
            <person name="Min H."/>
            <person name="Sherman L.A."/>
            <person name="Pakrasi H.B."/>
        </authorList>
    </citation>
    <scope>NUCLEOTIDE SEQUENCE [LARGE SCALE GENOMIC DNA]</scope>
    <source>
        <strain evidence="16">PCC 7822</strain>
        <plasmid evidence="16">Cy782201</plasmid>
    </source>
</reference>
<accession>E0UKJ8</accession>
<feature type="domain" description="Response regulatory" evidence="12">
    <location>
        <begin position="1476"/>
        <end position="1591"/>
    </location>
</feature>
<dbReference type="SMART" id="SM00387">
    <property type="entry name" value="HATPase_c"/>
    <property type="match status" value="2"/>
</dbReference>
<dbReference type="SUPFAM" id="SSF55785">
    <property type="entry name" value="PYP-like sensor domain (PAS domain)"/>
    <property type="match status" value="5"/>
</dbReference>
<geneLocation type="plasmid" evidence="15 16">
    <name>Cy782201</name>
</geneLocation>
<feature type="coiled-coil region" evidence="10">
    <location>
        <begin position="1153"/>
        <end position="1191"/>
    </location>
</feature>
<dbReference type="InterPro" id="IPR001610">
    <property type="entry name" value="PAC"/>
</dbReference>
<dbReference type="SUPFAM" id="SSF55781">
    <property type="entry name" value="GAF domain-like"/>
    <property type="match status" value="3"/>
</dbReference>
<evidence type="ECO:0000259" key="11">
    <source>
        <dbReference type="PROSITE" id="PS50109"/>
    </source>
</evidence>
<sequence length="1846" mass="208616">MQRPQAQTVTLDDIIITRELQMRSPRAPNWQAQAEGMQLLAQQMARDSEYLMQTLVDLALSLCKAGTAGLSLLETTSEGEEIFRWTVLAGTLAHHVGGSTPRNYSSCGVCLEQGSPVLFSHPERYFTYFQEANIPIVERLVLPLVADRHVFGTIWIISQDEPRHFDLEDVRVMTSLADFTATALLLQQRQKRELLVANAALEAEARSRALISNLPGGAAFVVDQNLRYMLAEGEALETAGFKPEDFVGHTIFEVLSSELVASYEPMYRQALAGKPFEYEHSSHDRTYISRGTPIRAENGEIYGALAVSYDITERKRTEATLRENEEKYRALFVSMDEAYAVVEVLADDNGQWNDFLFLEVNPAFVKQTGMEYPVGRKATELLGTPNPKWAQVYGRVAETGEPIRFEESEATLNRVFDLYVFRLGPDGSRRVAVLFTDISDHKRREANAAFLAEIAQDFSRLSSADEIMRAVGAKVGAYLNISNCLFAEINERQNQASIEYTWHTSDTPDVTGVYRLSEFITEEFRQAARSGETIIIRDTQTDPRTDSDRYAALKIHAYVTVPFHREGEWKYLFTVNDSVARNWREDEIELIREVTNRTFPRLERAYAEQALRESEAKYRSLFNSIDEGFCIFEMLYNDAGEAIDFRYIETNLGFERQSGRRPQPGQTMQELFPEAEDMWLKDYAEVARTGQPKRFIDFHEDLDRWFDVFVFPTSNNKNQLAALFSDVTDEKRSEAALRESQERLQKALSIETVGVLFFMLDGQITDANDTFLRMSGYNRDEARHIAHWKDLTPPEFWDVTSAAAEELATLGKTAPYEKQHIRKDGSRWWGLFSPTRLKGSGRNAECVEFVIDISDRKRAEETLRESKERQAFLLQLSDAIRPLTDPVEIMATVSETVRHYYKVARCGYSEVSPPYDHLVVARDCTNGIMQNLQGAWPLVSFGDDLIRQYRSGQTVVVEDAFEDARSKGKEADLESAGNIRSSISVQLIKQGNWVASFYVQDTVRRSWTGNEVNLMEEIAERTWSALERARTEAALRESEEKYRSLFESINDGFALLEVLYDDDDKPLDCRFLEVSPSFETQTGLTQVQGKTLRELIPSVESGWFEHYHQALVTNALVHFEMWQDYLKTWFEVDVFPYGNPQDRKVTIVFQNINEHKQAEAERLQLIQEQAAREQERQRAETLAELDRVKTLFFSNVSHEFRTPLTLSLAPLQDILSDPTHPLDPVQGERLELVHRNNLRLLKLVNTLLDFSRIEAGRIEAVYEPTDLAMFTTELTSVFRSAIERADLQLIVDCPPLPEPVFVDRQMWEKIVLNLLSNAFKFTFKGEIRVSLANNNDNCAILQIQDTGTGIAPEHLPHLFERFYQVRGIQARTHEGSGIGLALVYELVRLHSGSIEVNSTLGEGTCFTISLPFGTEHLPSDRLLDESDDQPVRPLASTTIDSVAYRLEAERWLPKDTNEEQDLECSQEVSLTPSSFLVLLVDDNADMRKYLTRILSEHFQVEAVADGKTALAVAIEQVPDLILSDVMMPRLDGVELLQALRSDPRTKEVPFILLSARAGEESIIKGLEAGADDYLIKPFSAQELVSRVNAHLQMAKLRGEALDHERMISRRKDELLSTVSHELNTPLVAILGWTRLLRGTPPSQPMLTKALETIERNAALQAKLIQDLLDISRINADKLLLSLEPVEIGSLIDIAISTVAPLASTKGIDLIWHKTNEDGDASSVVVKGDPERLVQVMGNLLTNAIKFTPPSGRVSVELSVMRDDNFADGGYAKISVIDTGIGIAAEFLPYVFERFRQGEGTNGVKGLGLGLAISRHLIQLHQGSIYVQSQGIGKGATFVIELPINQK</sequence>
<dbReference type="SMART" id="SM00091">
    <property type="entry name" value="PAS"/>
    <property type="match status" value="3"/>
</dbReference>
<dbReference type="SUPFAM" id="SSF47384">
    <property type="entry name" value="Homodimeric domain of signal transducing histidine kinase"/>
    <property type="match status" value="2"/>
</dbReference>
<dbReference type="CDD" id="cd00130">
    <property type="entry name" value="PAS"/>
    <property type="match status" value="2"/>
</dbReference>
<dbReference type="PROSITE" id="PS50110">
    <property type="entry name" value="RESPONSE_REGULATORY"/>
    <property type="match status" value="1"/>
</dbReference>
<dbReference type="InterPro" id="IPR003661">
    <property type="entry name" value="HisK_dim/P_dom"/>
</dbReference>
<dbReference type="SMART" id="SM00065">
    <property type="entry name" value="GAF"/>
    <property type="match status" value="3"/>
</dbReference>
<gene>
    <name evidence="15" type="ordered locus">Cyan7822_5611</name>
</gene>
<dbReference type="Gene3D" id="3.30.450.40">
    <property type="match status" value="3"/>
</dbReference>
<dbReference type="PANTHER" id="PTHR43547:SF2">
    <property type="entry name" value="HYBRID SIGNAL TRANSDUCTION HISTIDINE KINASE C"/>
    <property type="match status" value="1"/>
</dbReference>
<dbReference type="InterPro" id="IPR036890">
    <property type="entry name" value="HATPase_C_sf"/>
</dbReference>
<protein>
    <recommendedName>
        <fullName evidence="2">histidine kinase</fullName>
        <ecNumber evidence="2">2.7.13.3</ecNumber>
    </recommendedName>
</protein>
<dbReference type="InterPro" id="IPR001789">
    <property type="entry name" value="Sig_transdc_resp-reg_receiver"/>
</dbReference>
<dbReference type="SUPFAM" id="SSF52172">
    <property type="entry name" value="CheY-like"/>
    <property type="match status" value="1"/>
</dbReference>
<evidence type="ECO:0000256" key="8">
    <source>
        <dbReference type="ARBA" id="ARBA00023012"/>
    </source>
</evidence>
<evidence type="ECO:0000259" key="14">
    <source>
        <dbReference type="PROSITE" id="PS50113"/>
    </source>
</evidence>
<dbReference type="EC" id="2.7.13.3" evidence="2"/>
<keyword evidence="8" id="KW-0902">Two-component regulatory system</keyword>
<evidence type="ECO:0000256" key="4">
    <source>
        <dbReference type="ARBA" id="ARBA00022679"/>
    </source>
</evidence>
<keyword evidence="5" id="KW-0547">Nucleotide-binding</keyword>
<evidence type="ECO:0000313" key="15">
    <source>
        <dbReference type="EMBL" id="ADN17478.1"/>
    </source>
</evidence>
<dbReference type="InterPro" id="IPR004358">
    <property type="entry name" value="Sig_transdc_His_kin-like_C"/>
</dbReference>
<dbReference type="Pfam" id="PF00512">
    <property type="entry name" value="HisKA"/>
    <property type="match status" value="2"/>
</dbReference>
<dbReference type="Gene3D" id="3.30.565.10">
    <property type="entry name" value="Histidine kinase-like ATPase, C-terminal domain"/>
    <property type="match status" value="2"/>
</dbReference>
<dbReference type="InterPro" id="IPR000700">
    <property type="entry name" value="PAS-assoc_C"/>
</dbReference>
<dbReference type="Pfam" id="PF02518">
    <property type="entry name" value="HATPase_c"/>
    <property type="match status" value="2"/>
</dbReference>
<dbReference type="SUPFAM" id="SSF55874">
    <property type="entry name" value="ATPase domain of HSP90 chaperone/DNA topoisomerase II/histidine kinase"/>
    <property type="match status" value="2"/>
</dbReference>
<feature type="modified residue" description="4-aspartylphosphate" evidence="9">
    <location>
        <position position="1524"/>
    </location>
</feature>
<evidence type="ECO:0000256" key="3">
    <source>
        <dbReference type="ARBA" id="ARBA00022553"/>
    </source>
</evidence>
<feature type="domain" description="PAS" evidence="13">
    <location>
        <begin position="203"/>
        <end position="274"/>
    </location>
</feature>
<dbReference type="InterPro" id="IPR036097">
    <property type="entry name" value="HisK_dim/P_sf"/>
</dbReference>
<feature type="domain" description="PAC" evidence="14">
    <location>
        <begin position="261"/>
        <end position="323"/>
    </location>
</feature>
<keyword evidence="15" id="KW-0614">Plasmid</keyword>
<feature type="domain" description="PAC" evidence="14">
    <location>
        <begin position="814"/>
        <end position="865"/>
    </location>
</feature>
<comment type="catalytic activity">
    <reaction evidence="1">
        <text>ATP + protein L-histidine = ADP + protein N-phospho-L-histidine.</text>
        <dbReference type="EC" id="2.7.13.3"/>
    </reaction>
</comment>
<dbReference type="SMART" id="SM00388">
    <property type="entry name" value="HisKA"/>
    <property type="match status" value="2"/>
</dbReference>
<dbReference type="NCBIfam" id="TIGR00229">
    <property type="entry name" value="sensory_box"/>
    <property type="match status" value="3"/>
</dbReference>
<dbReference type="PROSITE" id="PS50112">
    <property type="entry name" value="PAS"/>
    <property type="match status" value="2"/>
</dbReference>
<dbReference type="Gene3D" id="3.30.450.20">
    <property type="entry name" value="PAS domain"/>
    <property type="match status" value="5"/>
</dbReference>
<dbReference type="PRINTS" id="PR00344">
    <property type="entry name" value="BCTRLSENSOR"/>
</dbReference>
<dbReference type="Pfam" id="PF13185">
    <property type="entry name" value="GAF_2"/>
    <property type="match status" value="1"/>
</dbReference>
<evidence type="ECO:0000259" key="13">
    <source>
        <dbReference type="PROSITE" id="PS50112"/>
    </source>
</evidence>
<keyword evidence="6 15" id="KW-0418">Kinase</keyword>
<evidence type="ECO:0000259" key="12">
    <source>
        <dbReference type="PROSITE" id="PS50110"/>
    </source>
</evidence>
<dbReference type="EMBL" id="CP002199">
    <property type="protein sequence ID" value="ADN17478.1"/>
    <property type="molecule type" value="Genomic_DNA"/>
</dbReference>
<dbReference type="Gene3D" id="3.40.50.2300">
    <property type="match status" value="1"/>
</dbReference>
<dbReference type="GO" id="GO:0005524">
    <property type="term" value="F:ATP binding"/>
    <property type="evidence" value="ECO:0007669"/>
    <property type="project" value="UniProtKB-KW"/>
</dbReference>